<dbReference type="Gene3D" id="2.60.40.10">
    <property type="entry name" value="Immunoglobulins"/>
    <property type="match status" value="1"/>
</dbReference>
<evidence type="ECO:0000313" key="3">
    <source>
        <dbReference type="EMBL" id="GIF60091.1"/>
    </source>
</evidence>
<feature type="domain" description="Bacterial Ig-like" evidence="2">
    <location>
        <begin position="168"/>
        <end position="247"/>
    </location>
</feature>
<dbReference type="InterPro" id="IPR013783">
    <property type="entry name" value="Ig-like_fold"/>
</dbReference>
<organism evidence="3 4">
    <name type="scientific">Asanoa iriomotensis</name>
    <dbReference type="NCBI Taxonomy" id="234613"/>
    <lineage>
        <taxon>Bacteria</taxon>
        <taxon>Bacillati</taxon>
        <taxon>Actinomycetota</taxon>
        <taxon>Actinomycetes</taxon>
        <taxon>Micromonosporales</taxon>
        <taxon>Micromonosporaceae</taxon>
        <taxon>Asanoa</taxon>
    </lineage>
</organism>
<evidence type="ECO:0000259" key="2">
    <source>
        <dbReference type="Pfam" id="PF16640"/>
    </source>
</evidence>
<dbReference type="EMBL" id="BONC01000060">
    <property type="protein sequence ID" value="GIF60091.1"/>
    <property type="molecule type" value="Genomic_DNA"/>
</dbReference>
<gene>
    <name evidence="3" type="ORF">Air01nite_61860</name>
</gene>
<keyword evidence="4" id="KW-1185">Reference proteome</keyword>
<reference evidence="3 4" key="1">
    <citation type="submission" date="2021-01" db="EMBL/GenBank/DDBJ databases">
        <title>Whole genome shotgun sequence of Asanoa iriomotensis NBRC 100142.</title>
        <authorList>
            <person name="Komaki H."/>
            <person name="Tamura T."/>
        </authorList>
    </citation>
    <scope>NUCLEOTIDE SEQUENCE [LARGE SCALE GENOMIC DNA]</scope>
    <source>
        <strain evidence="3 4">NBRC 100142</strain>
    </source>
</reference>
<comment type="caution">
    <text evidence="3">The sequence shown here is derived from an EMBL/GenBank/DDBJ whole genome shotgun (WGS) entry which is preliminary data.</text>
</comment>
<name>A0ABQ4CBD4_9ACTN</name>
<dbReference type="Proteomes" id="UP000624325">
    <property type="component" value="Unassembled WGS sequence"/>
</dbReference>
<evidence type="ECO:0000313" key="4">
    <source>
        <dbReference type="Proteomes" id="UP000624325"/>
    </source>
</evidence>
<evidence type="ECO:0000256" key="1">
    <source>
        <dbReference type="SAM" id="SignalP"/>
    </source>
</evidence>
<feature type="signal peptide" evidence="1">
    <location>
        <begin position="1"/>
        <end position="32"/>
    </location>
</feature>
<sequence>MSKRVFARAAALLGAVTLSAGVLAGIASPAQAASLGGVTLSQQSGSVNDTPMFASGSSAACPAGFGENAGLRVGRPGGPYSNLAVPLGGGGYDEAPVTIAPNRSFTTALGGTAPAAGEWWVIVECYSLTEGRHVDEFQTAIVVTGDQWRVPVAEDTTTALTVAPAGGIERGQEATFTANVTPNTAAGTVEFKRGSTVIGSAPVTGGVATFATTALPVGTYQFTAAFTPTDATAFKPSVSTASSFTITPGTAAGPTADVEILAPIDPGAFSLAVAAPTASLTGGVVGGKANGALPKATVVDLRGTNTGWALTGQLEDFAQGTNTIANSNLSWTPSAAKVSGSGAVTAGAGADLGDARTLCSAASGASAGTFTCDAGLELTIPDNVAPGEYAATLTLTLA</sequence>
<feature type="chain" id="PRO_5046383608" description="Bacterial Ig-like domain-containing protein" evidence="1">
    <location>
        <begin position="33"/>
        <end position="398"/>
    </location>
</feature>
<dbReference type="RefSeq" id="WP_203706911.1">
    <property type="nucleotide sequence ID" value="NZ_BAAALU010000001.1"/>
</dbReference>
<protein>
    <recommendedName>
        <fullName evidence="2">Bacterial Ig-like domain-containing protein</fullName>
    </recommendedName>
</protein>
<dbReference type="Pfam" id="PF16640">
    <property type="entry name" value="Big_3_5"/>
    <property type="match status" value="1"/>
</dbReference>
<dbReference type="InterPro" id="IPR032109">
    <property type="entry name" value="Big_3_5"/>
</dbReference>
<proteinExistence type="predicted"/>
<accession>A0ABQ4CBD4</accession>
<keyword evidence="1" id="KW-0732">Signal</keyword>